<keyword evidence="2" id="KW-0862">Zinc</keyword>
<evidence type="ECO:0000313" key="9">
    <source>
        <dbReference type="EMBL" id="CAK7225860.1"/>
    </source>
</evidence>
<dbReference type="SMART" id="SM00066">
    <property type="entry name" value="GAL4"/>
    <property type="match status" value="1"/>
</dbReference>
<proteinExistence type="predicted"/>
<keyword evidence="1" id="KW-0479">Metal-binding</keyword>
<dbReference type="InterPro" id="IPR021858">
    <property type="entry name" value="Fun_TF"/>
</dbReference>
<dbReference type="PANTHER" id="PTHR36206">
    <property type="entry name" value="ASPERCRYPTIN BIOSYNTHESIS CLUSTER-SPECIFIC TRANSCRIPTION REGULATOR ATNN-RELATED"/>
    <property type="match status" value="1"/>
</dbReference>
<keyword evidence="5" id="KW-0804">Transcription</keyword>
<evidence type="ECO:0000256" key="6">
    <source>
        <dbReference type="ARBA" id="ARBA00023242"/>
    </source>
</evidence>
<dbReference type="InterPro" id="IPR052360">
    <property type="entry name" value="Transcr_Regulatory_Proteins"/>
</dbReference>
<keyword evidence="6" id="KW-0539">Nucleus</keyword>
<dbReference type="InterPro" id="IPR036864">
    <property type="entry name" value="Zn2-C6_fun-type_DNA-bd_sf"/>
</dbReference>
<dbReference type="PRINTS" id="PR00755">
    <property type="entry name" value="AFLATOXINBRP"/>
</dbReference>
<feature type="region of interest" description="Disordered" evidence="7">
    <location>
        <begin position="1"/>
        <end position="28"/>
    </location>
</feature>
<dbReference type="PROSITE" id="PS50048">
    <property type="entry name" value="ZN2_CY6_FUNGAL_2"/>
    <property type="match status" value="1"/>
</dbReference>
<accession>A0ABP0C3U1</accession>
<keyword evidence="10" id="KW-1185">Reference proteome</keyword>
<comment type="caution">
    <text evidence="9">The sequence shown here is derived from an EMBL/GenBank/DDBJ whole genome shotgun (WGS) entry which is preliminary data.</text>
</comment>
<keyword evidence="4" id="KW-0238">DNA-binding</keyword>
<dbReference type="InterPro" id="IPR001138">
    <property type="entry name" value="Zn2Cys6_DnaBD"/>
</dbReference>
<evidence type="ECO:0000259" key="8">
    <source>
        <dbReference type="PROSITE" id="PS50048"/>
    </source>
</evidence>
<dbReference type="EMBL" id="CAWUHC010000056">
    <property type="protein sequence ID" value="CAK7225860.1"/>
    <property type="molecule type" value="Genomic_DNA"/>
</dbReference>
<dbReference type="Proteomes" id="UP001642406">
    <property type="component" value="Unassembled WGS sequence"/>
</dbReference>
<evidence type="ECO:0000256" key="2">
    <source>
        <dbReference type="ARBA" id="ARBA00022833"/>
    </source>
</evidence>
<keyword evidence="3" id="KW-0805">Transcription regulation</keyword>
<evidence type="ECO:0000256" key="7">
    <source>
        <dbReference type="SAM" id="MobiDB-lite"/>
    </source>
</evidence>
<protein>
    <recommendedName>
        <fullName evidence="8">Zn(2)-C6 fungal-type domain-containing protein</fullName>
    </recommendedName>
</protein>
<dbReference type="Pfam" id="PF00172">
    <property type="entry name" value="Zn_clus"/>
    <property type="match status" value="1"/>
</dbReference>
<evidence type="ECO:0000256" key="5">
    <source>
        <dbReference type="ARBA" id="ARBA00023163"/>
    </source>
</evidence>
<dbReference type="SUPFAM" id="SSF57701">
    <property type="entry name" value="Zn2/Cys6 DNA-binding domain"/>
    <property type="match status" value="1"/>
</dbReference>
<evidence type="ECO:0000256" key="1">
    <source>
        <dbReference type="ARBA" id="ARBA00022723"/>
    </source>
</evidence>
<gene>
    <name evidence="9" type="ORF">SBRCBS47491_006032</name>
</gene>
<dbReference type="Gene3D" id="4.10.240.10">
    <property type="entry name" value="Zn(2)-C6 fungal-type DNA-binding domain"/>
    <property type="match status" value="1"/>
</dbReference>
<evidence type="ECO:0000256" key="4">
    <source>
        <dbReference type="ARBA" id="ARBA00023125"/>
    </source>
</evidence>
<dbReference type="Pfam" id="PF11951">
    <property type="entry name" value="Fungal_trans_2"/>
    <property type="match status" value="1"/>
</dbReference>
<sequence length="297" mass="32004">MDTLGQARLGAEDAQASSGTSGRKGSKKVRSGCITCKIRKVKCDETKPYCLRCTKTGRKCDGYLDDAALAIRRQRRRRPEPGLFDDSAVGSQGQLANALPTHAATTTAASTPEISSAVKSSSAATFKSRLLDRQPWETAQEKRAFDFFRHTTAPCLAGDLDAVFWRVLVLQICHTEPAVWHAVLAVSSLHEVLLQSSSEPCMPLQDTSGAPSPSAPSPSCAARIVLQTEFALRHYNKAIAYLLDDMKLESTDMSGCGFDATAKSAPRRPVTLLMTCVLFVWPAAAETAGFMSSSISD</sequence>
<dbReference type="CDD" id="cd00067">
    <property type="entry name" value="GAL4"/>
    <property type="match status" value="1"/>
</dbReference>
<dbReference type="PROSITE" id="PS00463">
    <property type="entry name" value="ZN2_CY6_FUNGAL_1"/>
    <property type="match status" value="1"/>
</dbReference>
<reference evidence="9 10" key="1">
    <citation type="submission" date="2024-01" db="EMBL/GenBank/DDBJ databases">
        <authorList>
            <person name="Allen C."/>
            <person name="Tagirdzhanova G."/>
        </authorList>
    </citation>
    <scope>NUCLEOTIDE SEQUENCE [LARGE SCALE GENOMIC DNA]</scope>
</reference>
<organism evidence="9 10">
    <name type="scientific">Sporothrix bragantina</name>
    <dbReference type="NCBI Taxonomy" id="671064"/>
    <lineage>
        <taxon>Eukaryota</taxon>
        <taxon>Fungi</taxon>
        <taxon>Dikarya</taxon>
        <taxon>Ascomycota</taxon>
        <taxon>Pezizomycotina</taxon>
        <taxon>Sordariomycetes</taxon>
        <taxon>Sordariomycetidae</taxon>
        <taxon>Ophiostomatales</taxon>
        <taxon>Ophiostomataceae</taxon>
        <taxon>Sporothrix</taxon>
    </lineage>
</organism>
<evidence type="ECO:0000313" key="10">
    <source>
        <dbReference type="Proteomes" id="UP001642406"/>
    </source>
</evidence>
<feature type="domain" description="Zn(2)-C6 fungal-type" evidence="8">
    <location>
        <begin position="32"/>
        <end position="60"/>
    </location>
</feature>
<name>A0ABP0C3U1_9PEZI</name>
<evidence type="ECO:0000256" key="3">
    <source>
        <dbReference type="ARBA" id="ARBA00023015"/>
    </source>
</evidence>
<dbReference type="PANTHER" id="PTHR36206:SF16">
    <property type="entry name" value="TRANSCRIPTION FACTOR DOMAIN-CONTAINING PROTEIN-RELATED"/>
    <property type="match status" value="1"/>
</dbReference>